<dbReference type="AlphaFoldDB" id="A0A1G4WX87"/>
<protein>
    <submittedName>
        <fullName evidence="1">Uncharacterized protein</fullName>
    </submittedName>
</protein>
<organism evidence="1 2">
    <name type="scientific">Mycolicibacterium fluoranthenivorans</name>
    <dbReference type="NCBI Taxonomy" id="258505"/>
    <lineage>
        <taxon>Bacteria</taxon>
        <taxon>Bacillati</taxon>
        <taxon>Actinomycetota</taxon>
        <taxon>Actinomycetes</taxon>
        <taxon>Mycobacteriales</taxon>
        <taxon>Mycobacteriaceae</taxon>
        <taxon>Mycolicibacterium</taxon>
    </lineage>
</organism>
<dbReference type="Proteomes" id="UP000199707">
    <property type="component" value="Unassembled WGS sequence"/>
</dbReference>
<name>A0A1G4WX87_9MYCO</name>
<reference evidence="2" key="1">
    <citation type="submission" date="2016-10" db="EMBL/GenBank/DDBJ databases">
        <authorList>
            <person name="Varghese N."/>
            <person name="Submissions S."/>
        </authorList>
    </citation>
    <scope>NUCLEOTIDE SEQUENCE [LARGE SCALE GENOMIC DNA]</scope>
    <source>
        <strain evidence="2">UNC267MFSha1.1M11</strain>
    </source>
</reference>
<accession>A0A1G4WX87</accession>
<evidence type="ECO:0000313" key="1">
    <source>
        <dbReference type="EMBL" id="SCX31502.1"/>
    </source>
</evidence>
<sequence length="197" mass="21201">MMSDGDIPEPSDAEEIRWRALESDVAAMGELLRSGSATSEDVDGAFARLMSTDVDGKRYRNVLHVPADAGEHAAAIEAILRRIPDGWGRWLSVDAGWYPLVIATDALLAGLDPGYVVHQVKEKFGTLRYYSWPSSEDVARETLGAMDAVIAGAERASAVTCERCGATGFLHQAVRGWMKTLCASCAVTLGYVPAQPT</sequence>
<dbReference type="EMBL" id="FMUB01000013">
    <property type="protein sequence ID" value="SCX31502.1"/>
    <property type="molecule type" value="Genomic_DNA"/>
</dbReference>
<gene>
    <name evidence="1" type="ORF">SAMN02799620_05365</name>
</gene>
<proteinExistence type="predicted"/>
<evidence type="ECO:0000313" key="2">
    <source>
        <dbReference type="Proteomes" id="UP000199707"/>
    </source>
</evidence>